<sequence>MRPLNQQDKKNIYNVLADAYIEVVKRQQIGKFERRSLSKKILEKVEAAKTADDIKLFIHDLMKNYPFFQFSEKILTSEVQKIQEEKVIDHLQKFIHSQ</sequence>
<dbReference type="EMBL" id="LBQC01000034">
    <property type="protein sequence ID" value="KKP71518.1"/>
    <property type="molecule type" value="Genomic_DNA"/>
</dbReference>
<organism evidence="1 2">
    <name type="scientific">Candidatus Roizmanbacteria bacterium GW2011_GWA2_35_19</name>
    <dbReference type="NCBI Taxonomy" id="1618478"/>
    <lineage>
        <taxon>Bacteria</taxon>
        <taxon>Candidatus Roizmaniibacteriota</taxon>
    </lineage>
</organism>
<evidence type="ECO:0000313" key="2">
    <source>
        <dbReference type="Proteomes" id="UP000034457"/>
    </source>
</evidence>
<reference evidence="1 2" key="1">
    <citation type="journal article" date="2015" name="Nature">
        <title>rRNA introns, odd ribosomes, and small enigmatic genomes across a large radiation of phyla.</title>
        <authorList>
            <person name="Brown C.T."/>
            <person name="Hug L.A."/>
            <person name="Thomas B.C."/>
            <person name="Sharon I."/>
            <person name="Castelle C.J."/>
            <person name="Singh A."/>
            <person name="Wilkins M.J."/>
            <person name="Williams K.H."/>
            <person name="Banfield J.F."/>
        </authorList>
    </citation>
    <scope>NUCLEOTIDE SEQUENCE [LARGE SCALE GENOMIC DNA]</scope>
</reference>
<proteinExistence type="predicted"/>
<comment type="caution">
    <text evidence="1">The sequence shown here is derived from an EMBL/GenBank/DDBJ whole genome shotgun (WGS) entry which is preliminary data.</text>
</comment>
<dbReference type="STRING" id="1618478.UR68_C0034G0013"/>
<protein>
    <submittedName>
        <fullName evidence="1">Uncharacterized protein</fullName>
    </submittedName>
</protein>
<accession>A0A0G0BPZ5</accession>
<name>A0A0G0BPZ5_9BACT</name>
<gene>
    <name evidence="1" type="ORF">UR68_C0034G0013</name>
</gene>
<dbReference type="AlphaFoldDB" id="A0A0G0BPZ5"/>
<evidence type="ECO:0000313" key="1">
    <source>
        <dbReference type="EMBL" id="KKP71518.1"/>
    </source>
</evidence>
<dbReference type="Proteomes" id="UP000034457">
    <property type="component" value="Unassembled WGS sequence"/>
</dbReference>